<proteinExistence type="predicted"/>
<dbReference type="AlphaFoldDB" id="A0A645GDN5"/>
<protein>
    <submittedName>
        <fullName evidence="2">Uncharacterized protein</fullName>
    </submittedName>
</protein>
<organism evidence="2">
    <name type="scientific">bioreactor metagenome</name>
    <dbReference type="NCBI Taxonomy" id="1076179"/>
    <lineage>
        <taxon>unclassified sequences</taxon>
        <taxon>metagenomes</taxon>
        <taxon>ecological metagenomes</taxon>
    </lineage>
</organism>
<reference evidence="2" key="1">
    <citation type="submission" date="2019-08" db="EMBL/GenBank/DDBJ databases">
        <authorList>
            <person name="Kucharzyk K."/>
            <person name="Murdoch R.W."/>
            <person name="Higgins S."/>
            <person name="Loffler F."/>
        </authorList>
    </citation>
    <scope>NUCLEOTIDE SEQUENCE</scope>
</reference>
<keyword evidence="1" id="KW-0472">Membrane</keyword>
<evidence type="ECO:0000256" key="1">
    <source>
        <dbReference type="SAM" id="Phobius"/>
    </source>
</evidence>
<sequence>MCRAVAACDFGALPDGLTACFRLPELATLQPLLGSGDARFNLLLCLLFLAGGLLVCLQWENTERRTEEFRPKTGTAVLCALLASWSLISLSGVSEFLYAVF</sequence>
<accession>A0A645GDN5</accession>
<name>A0A645GDN5_9ZZZZ</name>
<dbReference type="EMBL" id="VSSQ01072962">
    <property type="protein sequence ID" value="MPN24190.1"/>
    <property type="molecule type" value="Genomic_DNA"/>
</dbReference>
<evidence type="ECO:0000313" key="2">
    <source>
        <dbReference type="EMBL" id="MPN24190.1"/>
    </source>
</evidence>
<keyword evidence="1" id="KW-1133">Transmembrane helix</keyword>
<gene>
    <name evidence="2" type="ORF">SDC9_171584</name>
</gene>
<comment type="caution">
    <text evidence="2">The sequence shown here is derived from an EMBL/GenBank/DDBJ whole genome shotgun (WGS) entry which is preliminary data.</text>
</comment>
<feature type="transmembrane region" description="Helical" evidence="1">
    <location>
        <begin position="77"/>
        <end position="100"/>
    </location>
</feature>
<feature type="transmembrane region" description="Helical" evidence="1">
    <location>
        <begin position="38"/>
        <end position="57"/>
    </location>
</feature>
<keyword evidence="1" id="KW-0812">Transmembrane</keyword>